<accession>A0A0D4ZZU9</accession>
<sequence>MAVAPAPPDLLLAYAEAQAALARLADRVTLSPVRGPLRSRMAWTERQALATADAHALADDAVTVDRRGRVVTTPYDLTYGKQAIGQPITLQALAHDPAALLAWLGADQPRSTGGDPLLTADDRDPAERLAAIARWQKACGALPPAPPLLQAARIAALWRQHAPLGRGDRVASLLIGDRWGAGRWPGSSGGLTALGLQHAGGLWKIARGADLDALWLGAIAAGAAAHLETETRLRAYAQRVAPHLAARRRLGRLKEVILFAMARPAITSAQVAQALKLTPAGAIKLLTLAVNEGLLLERTGQASYRSYAIPVSPPAPGRRLRATRDPFEPDFWGIEDENQARSEPL</sequence>
<reference evidence="1" key="1">
    <citation type="submission" date="2014-06" db="EMBL/GenBank/DDBJ databases">
        <title>Molecular and ecological studies on carbamate pesticide degrading bacteria isolated from agricultural soils.</title>
        <authorList>
            <person name="Kim D.-U."/>
            <person name="Ka J.-O."/>
        </authorList>
    </citation>
    <scope>NUCLEOTIDE SEQUENCE</scope>
    <source>
        <strain evidence="1">JE1</strain>
        <plasmid evidence="1">pJE1</plasmid>
    </source>
</reference>
<gene>
    <name evidence="1" type="ORF">pJE1_237</name>
</gene>
<protein>
    <recommendedName>
        <fullName evidence="2">HTH DNA binding domain-containing protein</fullName>
    </recommendedName>
</protein>
<evidence type="ECO:0008006" key="2">
    <source>
        <dbReference type="Google" id="ProtNLM"/>
    </source>
</evidence>
<name>A0A0D4ZZU9_9SPHN</name>
<dbReference type="RefSeq" id="WP_087573447.1">
    <property type="nucleotide sequence ID" value="NZ_KM017071.1"/>
</dbReference>
<dbReference type="EMBL" id="KM017071">
    <property type="protein sequence ID" value="AJW29659.1"/>
    <property type="molecule type" value="Genomic_DNA"/>
</dbReference>
<geneLocation type="plasmid" evidence="1">
    <name>pJE1</name>
</geneLocation>
<keyword evidence="1" id="KW-0614">Plasmid</keyword>
<evidence type="ECO:0000313" key="1">
    <source>
        <dbReference type="EMBL" id="AJW29659.1"/>
    </source>
</evidence>
<organism evidence="1">
    <name type="scientific">Sphingomonas sp. JE1</name>
    <dbReference type="NCBI Taxonomy" id="1628059"/>
    <lineage>
        <taxon>Bacteria</taxon>
        <taxon>Pseudomonadati</taxon>
        <taxon>Pseudomonadota</taxon>
        <taxon>Alphaproteobacteria</taxon>
        <taxon>Sphingomonadales</taxon>
        <taxon>Sphingomonadaceae</taxon>
        <taxon>Sphingomonas</taxon>
    </lineage>
</organism>
<proteinExistence type="predicted"/>
<dbReference type="AlphaFoldDB" id="A0A0D4ZZU9"/>